<feature type="compositionally biased region" description="Basic and acidic residues" evidence="1">
    <location>
        <begin position="39"/>
        <end position="48"/>
    </location>
</feature>
<accession>A0A180FY33</accession>
<evidence type="ECO:0000256" key="1">
    <source>
        <dbReference type="SAM" id="MobiDB-lite"/>
    </source>
</evidence>
<evidence type="ECO:0000313" key="2">
    <source>
        <dbReference type="EMBL" id="OAV85315.1"/>
    </source>
</evidence>
<proteinExistence type="predicted"/>
<sequence>MSGAQTAAEKVSEPTSRKNRHVEDPCQIPLAKRITANTKVKDAQEKTEQTTGSTQREETEKDNVARLLRRFAKA</sequence>
<dbReference type="AlphaFoldDB" id="A0A180FY33"/>
<dbReference type="EnsemblFungi" id="PTTG_30621-t43_1">
    <property type="protein sequence ID" value="PTTG_30621-t43_1-p1"/>
    <property type="gene ID" value="PTTG_30621"/>
</dbReference>
<feature type="compositionally biased region" description="Basic and acidic residues" evidence="1">
    <location>
        <begin position="55"/>
        <end position="64"/>
    </location>
</feature>
<evidence type="ECO:0000313" key="4">
    <source>
        <dbReference type="Proteomes" id="UP000005240"/>
    </source>
</evidence>
<dbReference type="EMBL" id="ADAS02005084">
    <property type="protein sequence ID" value="OAV85315.1"/>
    <property type="molecule type" value="Genomic_DNA"/>
</dbReference>
<reference evidence="2" key="1">
    <citation type="submission" date="2009-11" db="EMBL/GenBank/DDBJ databases">
        <authorList>
            <consortium name="The Broad Institute Genome Sequencing Platform"/>
            <person name="Ward D."/>
            <person name="Feldgarden M."/>
            <person name="Earl A."/>
            <person name="Young S.K."/>
            <person name="Zeng Q."/>
            <person name="Koehrsen M."/>
            <person name="Alvarado L."/>
            <person name="Berlin A."/>
            <person name="Bochicchio J."/>
            <person name="Borenstein D."/>
            <person name="Chapman S.B."/>
            <person name="Chen Z."/>
            <person name="Engels R."/>
            <person name="Freedman E."/>
            <person name="Gellesch M."/>
            <person name="Goldberg J."/>
            <person name="Griggs A."/>
            <person name="Gujja S."/>
            <person name="Heilman E."/>
            <person name="Heiman D."/>
            <person name="Hepburn T."/>
            <person name="Howarth C."/>
            <person name="Jen D."/>
            <person name="Larson L."/>
            <person name="Lewis B."/>
            <person name="Mehta T."/>
            <person name="Park D."/>
            <person name="Pearson M."/>
            <person name="Roberts A."/>
            <person name="Saif S."/>
            <person name="Shea T."/>
            <person name="Shenoy N."/>
            <person name="Sisk P."/>
            <person name="Stolte C."/>
            <person name="Sykes S."/>
            <person name="Thomson T."/>
            <person name="Walk T."/>
            <person name="White J."/>
            <person name="Yandava C."/>
            <person name="Izard J."/>
            <person name="Baranova O.V."/>
            <person name="Blanton J.M."/>
            <person name="Tanner A.C."/>
            <person name="Dewhirst F.E."/>
            <person name="Haas B."/>
            <person name="Nusbaum C."/>
            <person name="Birren B."/>
        </authorList>
    </citation>
    <scope>NUCLEOTIDE SEQUENCE [LARGE SCALE GENOMIC DNA]</scope>
    <source>
        <strain evidence="2">1-1 BBBD Race 1</strain>
    </source>
</reference>
<feature type="region of interest" description="Disordered" evidence="1">
    <location>
        <begin position="1"/>
        <end position="65"/>
    </location>
</feature>
<reference evidence="3" key="4">
    <citation type="submission" date="2025-05" db="UniProtKB">
        <authorList>
            <consortium name="EnsemblFungi"/>
        </authorList>
    </citation>
    <scope>IDENTIFICATION</scope>
    <source>
        <strain evidence="3">isolate 1-1 / race 1 (BBBD)</strain>
    </source>
</reference>
<name>A0A180FY33_PUCT1</name>
<gene>
    <name evidence="2" type="ORF">PTTG_30621</name>
</gene>
<organism evidence="2">
    <name type="scientific">Puccinia triticina (isolate 1-1 / race 1 (BBBD))</name>
    <name type="common">Brown leaf rust fungus</name>
    <dbReference type="NCBI Taxonomy" id="630390"/>
    <lineage>
        <taxon>Eukaryota</taxon>
        <taxon>Fungi</taxon>
        <taxon>Dikarya</taxon>
        <taxon>Basidiomycota</taxon>
        <taxon>Pucciniomycotina</taxon>
        <taxon>Pucciniomycetes</taxon>
        <taxon>Pucciniales</taxon>
        <taxon>Pucciniaceae</taxon>
        <taxon>Puccinia</taxon>
    </lineage>
</organism>
<protein>
    <submittedName>
        <fullName evidence="2 3">Uncharacterized protein</fullName>
    </submittedName>
</protein>
<evidence type="ECO:0000313" key="3">
    <source>
        <dbReference type="EnsemblFungi" id="PTTG_30621-t43_1-p1"/>
    </source>
</evidence>
<reference evidence="3 4" key="3">
    <citation type="journal article" date="2017" name="G3 (Bethesda)">
        <title>Comparative analysis highlights variable genome content of wheat rusts and divergence of the mating loci.</title>
        <authorList>
            <person name="Cuomo C.A."/>
            <person name="Bakkeren G."/>
            <person name="Khalil H.B."/>
            <person name="Panwar V."/>
            <person name="Joly D."/>
            <person name="Linning R."/>
            <person name="Sakthikumar S."/>
            <person name="Song X."/>
            <person name="Adiconis X."/>
            <person name="Fan L."/>
            <person name="Goldberg J.M."/>
            <person name="Levin J.Z."/>
            <person name="Young S."/>
            <person name="Zeng Q."/>
            <person name="Anikster Y."/>
            <person name="Bruce M."/>
            <person name="Wang M."/>
            <person name="Yin C."/>
            <person name="McCallum B."/>
            <person name="Szabo L.J."/>
            <person name="Hulbert S."/>
            <person name="Chen X."/>
            <person name="Fellers J.P."/>
        </authorList>
    </citation>
    <scope>NUCLEOTIDE SEQUENCE</scope>
    <source>
        <strain evidence="4">Isolate 1-1 / race 1 (BBBD)</strain>
        <strain evidence="3">isolate 1-1 / race 1 (BBBD)</strain>
    </source>
</reference>
<reference evidence="2" key="2">
    <citation type="submission" date="2016-05" db="EMBL/GenBank/DDBJ databases">
        <title>Comparative analysis highlights variable genome content of wheat rusts and divergence of the mating loci.</title>
        <authorList>
            <person name="Cuomo C.A."/>
            <person name="Bakkeren G."/>
            <person name="Szabo L."/>
            <person name="Khalil H."/>
            <person name="Joly D."/>
            <person name="Goldberg J."/>
            <person name="Young S."/>
            <person name="Zeng Q."/>
            <person name="Fellers J."/>
        </authorList>
    </citation>
    <scope>NUCLEOTIDE SEQUENCE [LARGE SCALE GENOMIC DNA]</scope>
    <source>
        <strain evidence="2">1-1 BBBD Race 1</strain>
    </source>
</reference>
<keyword evidence="4" id="KW-1185">Reference proteome</keyword>
<feature type="compositionally biased region" description="Basic and acidic residues" evidence="1">
    <location>
        <begin position="10"/>
        <end position="24"/>
    </location>
</feature>
<dbReference type="VEuPathDB" id="FungiDB:PTTG_30621"/>
<dbReference type="Proteomes" id="UP000005240">
    <property type="component" value="Unassembled WGS sequence"/>
</dbReference>